<reference evidence="1 2" key="1">
    <citation type="submission" date="2018-06" db="EMBL/GenBank/DDBJ databases">
        <title>Chryseolinea flavus sp. nov., a member of the phylum Bacteroidetes isolated from soil.</title>
        <authorList>
            <person name="Li Y."/>
            <person name="Wang J."/>
        </authorList>
    </citation>
    <scope>NUCLEOTIDE SEQUENCE [LARGE SCALE GENOMIC DNA]</scope>
    <source>
        <strain evidence="1 2">SDU1-6</strain>
    </source>
</reference>
<keyword evidence="2" id="KW-1185">Reference proteome</keyword>
<evidence type="ECO:0000313" key="1">
    <source>
        <dbReference type="EMBL" id="RAV98059.1"/>
    </source>
</evidence>
<comment type="caution">
    <text evidence="1">The sequence shown here is derived from an EMBL/GenBank/DDBJ whole genome shotgun (WGS) entry which is preliminary data.</text>
</comment>
<accession>A0A364XWF8</accession>
<sequence length="102" mass="11806">MHHSGYSAFTAKAKDWSLYLIIEYTSKSVAMKIERHIKLMKSRKYIENLLRHKKITEHRSLAIMNGLLINTVVVTPPTSSLQKLCYRFSVSQGRVRERGIVT</sequence>
<gene>
    <name evidence="1" type="ORF">DQQ10_25330</name>
</gene>
<dbReference type="InterPro" id="IPR035901">
    <property type="entry name" value="GIY-YIG_endonuc_sf"/>
</dbReference>
<dbReference type="EMBL" id="QMFY01000022">
    <property type="protein sequence ID" value="RAV98059.1"/>
    <property type="molecule type" value="Genomic_DNA"/>
</dbReference>
<dbReference type="Proteomes" id="UP000251889">
    <property type="component" value="Unassembled WGS sequence"/>
</dbReference>
<name>A0A364XWF8_9BACT</name>
<dbReference type="OrthoDB" id="1495241at2"/>
<proteinExistence type="predicted"/>
<evidence type="ECO:0000313" key="2">
    <source>
        <dbReference type="Proteomes" id="UP000251889"/>
    </source>
</evidence>
<evidence type="ECO:0008006" key="3">
    <source>
        <dbReference type="Google" id="ProtNLM"/>
    </source>
</evidence>
<organism evidence="1 2">
    <name type="scientific">Pseudochryseolinea flava</name>
    <dbReference type="NCBI Taxonomy" id="2059302"/>
    <lineage>
        <taxon>Bacteria</taxon>
        <taxon>Pseudomonadati</taxon>
        <taxon>Bacteroidota</taxon>
        <taxon>Cytophagia</taxon>
        <taxon>Cytophagales</taxon>
        <taxon>Fulvivirgaceae</taxon>
        <taxon>Pseudochryseolinea</taxon>
    </lineage>
</organism>
<dbReference type="AlphaFoldDB" id="A0A364XWF8"/>
<protein>
    <recommendedName>
        <fullName evidence="3">GIY-YIG domain-containing protein</fullName>
    </recommendedName>
</protein>
<dbReference type="Gene3D" id="3.40.1440.10">
    <property type="entry name" value="GIY-YIG endonuclease"/>
    <property type="match status" value="1"/>
</dbReference>